<dbReference type="InterPro" id="IPR005338">
    <property type="entry name" value="Anhydro_N_Ac-Mur_kinase"/>
</dbReference>
<keyword evidence="1 2" id="KW-0418">Kinase</keyword>
<dbReference type="Pfam" id="PF03702">
    <property type="entry name" value="AnmK"/>
    <property type="match status" value="1"/>
</dbReference>
<dbReference type="EMBL" id="SEWE01000002">
    <property type="protein sequence ID" value="RYU84348.1"/>
    <property type="molecule type" value="Genomic_DNA"/>
</dbReference>
<dbReference type="EC" id="2.7.1.170" evidence="1"/>
<keyword evidence="1" id="KW-0067">ATP-binding</keyword>
<keyword evidence="1" id="KW-0547">Nucleotide-binding</keyword>
<organism evidence="2 3">
    <name type="scientific">Hymenobacter persicinus</name>
    <dbReference type="NCBI Taxonomy" id="2025506"/>
    <lineage>
        <taxon>Bacteria</taxon>
        <taxon>Pseudomonadati</taxon>
        <taxon>Bacteroidota</taxon>
        <taxon>Cytophagia</taxon>
        <taxon>Cytophagales</taxon>
        <taxon>Hymenobacteraceae</taxon>
        <taxon>Hymenobacter</taxon>
    </lineage>
</organism>
<dbReference type="HAMAP" id="MF_01270">
    <property type="entry name" value="AnhMurNAc_kinase"/>
    <property type="match status" value="1"/>
</dbReference>
<gene>
    <name evidence="1" type="primary">anmK</name>
    <name evidence="2" type="ORF">EWM57_01260</name>
</gene>
<comment type="pathway">
    <text evidence="1">Cell wall biogenesis; peptidoglycan recycling.</text>
</comment>
<name>A0A4Q5LI47_9BACT</name>
<dbReference type="Proteomes" id="UP000294155">
    <property type="component" value="Unassembled WGS sequence"/>
</dbReference>
<evidence type="ECO:0000256" key="1">
    <source>
        <dbReference type="HAMAP-Rule" id="MF_01270"/>
    </source>
</evidence>
<dbReference type="PANTHER" id="PTHR30605">
    <property type="entry name" value="ANHYDRO-N-ACETYLMURAMIC ACID KINASE"/>
    <property type="match status" value="1"/>
</dbReference>
<dbReference type="GO" id="GO:0009254">
    <property type="term" value="P:peptidoglycan turnover"/>
    <property type="evidence" value="ECO:0007669"/>
    <property type="project" value="UniProtKB-UniRule"/>
</dbReference>
<dbReference type="GO" id="GO:0005524">
    <property type="term" value="F:ATP binding"/>
    <property type="evidence" value="ECO:0007669"/>
    <property type="project" value="UniProtKB-UniRule"/>
</dbReference>
<reference evidence="2 3" key="1">
    <citation type="submission" date="2019-02" db="EMBL/GenBank/DDBJ databases">
        <title>Bacterial novel species isolated from soil.</title>
        <authorList>
            <person name="Jung H.-Y."/>
        </authorList>
    </citation>
    <scope>NUCLEOTIDE SEQUENCE [LARGE SCALE GENOMIC DNA]</scope>
    <source>
        <strain evidence="2 3">1-3-3-3</strain>
    </source>
</reference>
<comment type="catalytic activity">
    <reaction evidence="1">
        <text>1,6-anhydro-N-acetyl-beta-muramate + ATP + H2O = N-acetyl-D-muramate 6-phosphate + ADP + H(+)</text>
        <dbReference type="Rhea" id="RHEA:24952"/>
        <dbReference type="ChEBI" id="CHEBI:15377"/>
        <dbReference type="ChEBI" id="CHEBI:15378"/>
        <dbReference type="ChEBI" id="CHEBI:30616"/>
        <dbReference type="ChEBI" id="CHEBI:58690"/>
        <dbReference type="ChEBI" id="CHEBI:58722"/>
        <dbReference type="ChEBI" id="CHEBI:456216"/>
        <dbReference type="EC" id="2.7.1.170"/>
    </reaction>
</comment>
<accession>A0A4Q5LI47</accession>
<dbReference type="RefSeq" id="WP_129919315.1">
    <property type="nucleotide sequence ID" value="NZ_SEWE01000002.1"/>
</dbReference>
<proteinExistence type="inferred from homology"/>
<comment type="similarity">
    <text evidence="1">Belongs to the anhydro-N-acetylmuramic acid kinase family.</text>
</comment>
<protein>
    <recommendedName>
        <fullName evidence="1">Anhydro-N-acetylmuramic acid kinase</fullName>
        <ecNumber evidence="1">2.7.1.170</ecNumber>
    </recommendedName>
    <alternativeName>
        <fullName evidence="1">AnhMurNAc kinase</fullName>
    </alternativeName>
</protein>
<dbReference type="PANTHER" id="PTHR30605:SF0">
    <property type="entry name" value="ANHYDRO-N-ACETYLMURAMIC ACID KINASE"/>
    <property type="match status" value="1"/>
</dbReference>
<keyword evidence="1 2" id="KW-0808">Transferase</keyword>
<feature type="binding site" evidence="1">
    <location>
        <begin position="25"/>
        <end position="32"/>
    </location>
    <ligand>
        <name>ATP</name>
        <dbReference type="ChEBI" id="CHEBI:30616"/>
    </ligand>
</feature>
<dbReference type="SUPFAM" id="SSF53067">
    <property type="entry name" value="Actin-like ATPase domain"/>
    <property type="match status" value="1"/>
</dbReference>
<keyword evidence="3" id="KW-1185">Reference proteome</keyword>
<evidence type="ECO:0000313" key="3">
    <source>
        <dbReference type="Proteomes" id="UP000294155"/>
    </source>
</evidence>
<dbReference type="CDD" id="cd24050">
    <property type="entry name" value="ASKHA_NBD_ANMK"/>
    <property type="match status" value="1"/>
</dbReference>
<evidence type="ECO:0000313" key="2">
    <source>
        <dbReference type="EMBL" id="RYU84348.1"/>
    </source>
</evidence>
<dbReference type="InterPro" id="IPR043129">
    <property type="entry name" value="ATPase_NBD"/>
</dbReference>
<comment type="caution">
    <text evidence="2">The sequence shown here is derived from an EMBL/GenBank/DDBJ whole genome shotgun (WGS) entry which is preliminary data.</text>
</comment>
<dbReference type="GO" id="GO:0006040">
    <property type="term" value="P:amino sugar metabolic process"/>
    <property type="evidence" value="ECO:0007669"/>
    <property type="project" value="InterPro"/>
</dbReference>
<dbReference type="NCBIfam" id="NF007149">
    <property type="entry name" value="PRK09585.3-4"/>
    <property type="match status" value="1"/>
</dbReference>
<dbReference type="AlphaFoldDB" id="A0A4Q5LI47"/>
<dbReference type="OrthoDB" id="9763949at2"/>
<comment type="pathway">
    <text evidence="1">Amino-sugar metabolism; 1,6-anhydro-N-acetylmuramate degradation.</text>
</comment>
<dbReference type="UniPathway" id="UPA00544"/>
<sequence>MNANLTRLVASAQKPSRRIIGLMSGTSLDGLDVALCRCEGHGPATRVQVEQFRTVPYTDAIRQEIRRVFARREVELQHLTLLNAWLGRLHGHLVLDCLAEWNIEPGAVDAIASHGQTVFHAPRHQHGLPDWPDATLQLGDGDHLAVQTGILTISDFRQKHVAAGGQGAPLAVYGDYLIFSQPGEDRLLLNLGGIANFTYLPGSLAAPDVFSTDTGPGNTLLDAFVRMYYPTQEYDEGGALAAQGTVHPALLAQLLAHPFFAEELPKTTGPELFNPDYVRAAQARTATGHLSPLDLLATLTEFSAAGVALAVERAFGAQRPFWAYASGGGMHNPVLMAALQRRLPQCRFATTEALGIAPDAKEAVLFAILANETLAGEPMPIGAGQQRVPAVALGKISFPG</sequence>
<dbReference type="Gene3D" id="3.30.420.40">
    <property type="match status" value="2"/>
</dbReference>
<keyword evidence="1" id="KW-0119">Carbohydrate metabolism</keyword>
<dbReference type="GO" id="GO:0097175">
    <property type="term" value="P:1,6-anhydro-N-acetyl-beta-muramic acid catabolic process"/>
    <property type="evidence" value="ECO:0007669"/>
    <property type="project" value="UniProtKB-UniRule"/>
</dbReference>
<dbReference type="GO" id="GO:0016773">
    <property type="term" value="F:phosphotransferase activity, alcohol group as acceptor"/>
    <property type="evidence" value="ECO:0007669"/>
    <property type="project" value="UniProtKB-UniRule"/>
</dbReference>
<comment type="function">
    <text evidence="1">Catalyzes the specific phosphorylation of 1,6-anhydro-N-acetylmuramic acid (anhMurNAc) with the simultaneous cleavage of the 1,6-anhydro ring, generating MurNAc-6-P. Is required for the utilization of anhMurNAc either imported from the medium or derived from its own cell wall murein, and thus plays a role in cell wall recycling.</text>
</comment>
<dbReference type="UniPathway" id="UPA00343"/>
<dbReference type="GO" id="GO:0016301">
    <property type="term" value="F:kinase activity"/>
    <property type="evidence" value="ECO:0007669"/>
    <property type="project" value="UniProtKB-KW"/>
</dbReference>